<feature type="domain" description="Thioredoxin" evidence="2">
    <location>
        <begin position="9"/>
        <end position="170"/>
    </location>
</feature>
<dbReference type="EMBL" id="RBOW01000815">
    <property type="protein sequence ID" value="RMN21900.1"/>
    <property type="molecule type" value="Genomic_DNA"/>
</dbReference>
<evidence type="ECO:0000259" key="2">
    <source>
        <dbReference type="PROSITE" id="PS51352"/>
    </source>
</evidence>
<dbReference type="SUPFAM" id="SSF52833">
    <property type="entry name" value="Thioredoxin-like"/>
    <property type="match status" value="1"/>
</dbReference>
<dbReference type="InterPro" id="IPR051470">
    <property type="entry name" value="Thiol:disulfide_interchange"/>
</dbReference>
<evidence type="ECO:0000313" key="3">
    <source>
        <dbReference type="EMBL" id="RMN21900.1"/>
    </source>
</evidence>
<dbReference type="GO" id="GO:0042597">
    <property type="term" value="C:periplasmic space"/>
    <property type="evidence" value="ECO:0007669"/>
    <property type="project" value="UniProtKB-SubCell"/>
</dbReference>
<keyword evidence="1" id="KW-0676">Redox-active center</keyword>
<dbReference type="InterPro" id="IPR013766">
    <property type="entry name" value="Thioredoxin_domain"/>
</dbReference>
<dbReference type="CDD" id="cd03020">
    <property type="entry name" value="DsbA_DsbC_DsbG"/>
    <property type="match status" value="1"/>
</dbReference>
<keyword evidence="1" id="KW-0732">Signal</keyword>
<name>A0A3M3KFL2_PSECA</name>
<dbReference type="InterPro" id="IPR012336">
    <property type="entry name" value="Thioredoxin-like_fold"/>
</dbReference>
<sequence>SVSLGNIPGLPPAADPSIVKQAINAGTRAGKYAVQLSQGGKGTVYVFSDPSCPHCRNFEPELEKLAADYTIQLFPVSVIGGPESSTAISQMLCAKPEDRANYWKKIVKGDRLDAPTCPEGEAAVSANDQIFRKLNFLGTPTVVNTSGEQTPLTLPNTARAISQWLDQTKAQ</sequence>
<evidence type="ECO:0000313" key="4">
    <source>
        <dbReference type="Proteomes" id="UP000281372"/>
    </source>
</evidence>
<accession>A0A3M3KFL2</accession>
<dbReference type="Proteomes" id="UP000281372">
    <property type="component" value="Unassembled WGS sequence"/>
</dbReference>
<dbReference type="Gene3D" id="3.40.30.10">
    <property type="entry name" value="Glutaredoxin"/>
    <property type="match status" value="1"/>
</dbReference>
<dbReference type="PANTHER" id="PTHR35272:SF3">
    <property type="entry name" value="THIOL:DISULFIDE INTERCHANGE PROTEIN DSBC"/>
    <property type="match status" value="1"/>
</dbReference>
<comment type="function">
    <text evidence="1">Required for disulfide bond formation in some periplasmic proteins. Acts by transferring its disulfide bond to other proteins and is reduced in the process.</text>
</comment>
<comment type="subcellular location">
    <subcellularLocation>
        <location evidence="1">Periplasm</location>
    </subcellularLocation>
</comment>
<dbReference type="PANTHER" id="PTHR35272">
    <property type="entry name" value="THIOL:DISULFIDE INTERCHANGE PROTEIN DSBC-RELATED"/>
    <property type="match status" value="1"/>
</dbReference>
<dbReference type="RefSeq" id="WP_147464677.1">
    <property type="nucleotide sequence ID" value="NZ_RBOW01000815.1"/>
</dbReference>
<keyword evidence="1" id="KW-0574">Periplasm</keyword>
<dbReference type="PROSITE" id="PS51352">
    <property type="entry name" value="THIOREDOXIN_2"/>
    <property type="match status" value="1"/>
</dbReference>
<dbReference type="Pfam" id="PF13098">
    <property type="entry name" value="Thioredoxin_2"/>
    <property type="match status" value="1"/>
</dbReference>
<dbReference type="InterPro" id="IPR033954">
    <property type="entry name" value="DiS-bond_Isoase_DsbC/G"/>
</dbReference>
<comment type="caution">
    <text evidence="3">The sequence shown here is derived from an EMBL/GenBank/DDBJ whole genome shotgun (WGS) entry which is preliminary data.</text>
</comment>
<feature type="non-terminal residue" evidence="3">
    <location>
        <position position="1"/>
    </location>
</feature>
<evidence type="ECO:0000256" key="1">
    <source>
        <dbReference type="RuleBase" id="RU364038"/>
    </source>
</evidence>
<protein>
    <recommendedName>
        <fullName evidence="1">Thiol:disulfide interchange protein</fullName>
    </recommendedName>
</protein>
<gene>
    <name evidence="3" type="ORF">ALQ64_02635</name>
</gene>
<comment type="similarity">
    <text evidence="1">Belongs to the thioredoxin family. DsbC subfamily.</text>
</comment>
<proteinExistence type="inferred from homology"/>
<reference evidence="3 4" key="1">
    <citation type="submission" date="2018-08" db="EMBL/GenBank/DDBJ databases">
        <title>Recombination of ecologically and evolutionarily significant loci maintains genetic cohesion in the Pseudomonas syringae species complex.</title>
        <authorList>
            <person name="Dillon M."/>
            <person name="Thakur S."/>
            <person name="Almeida R.N.D."/>
            <person name="Weir B.S."/>
            <person name="Guttman D.S."/>
        </authorList>
    </citation>
    <scope>NUCLEOTIDE SEQUENCE [LARGE SCALE GENOMIC DNA]</scope>
    <source>
        <strain evidence="3 4">ICMP 2821</strain>
    </source>
</reference>
<organism evidence="3 4">
    <name type="scientific">Pseudomonas cannabina</name>
    <dbReference type="NCBI Taxonomy" id="86840"/>
    <lineage>
        <taxon>Bacteria</taxon>
        <taxon>Pseudomonadati</taxon>
        <taxon>Pseudomonadota</taxon>
        <taxon>Gammaproteobacteria</taxon>
        <taxon>Pseudomonadales</taxon>
        <taxon>Pseudomonadaceae</taxon>
        <taxon>Pseudomonas</taxon>
    </lineage>
</organism>
<dbReference type="AlphaFoldDB" id="A0A3M3KFL2"/>
<dbReference type="InterPro" id="IPR036249">
    <property type="entry name" value="Thioredoxin-like_sf"/>
</dbReference>